<dbReference type="InterPro" id="IPR014755">
    <property type="entry name" value="Cu-Rt/internalin_Ig-like"/>
</dbReference>
<sequence length="856" mass="93191">MRQFFLVFLLWLSVFPGLRAQVQESFSDGDFTQAPAWRGDLDFFQVNSTRQLQSRGPAVTGSVIYLSTANSLAGSTQWEFYAQLAFATSSGNYAEVYLISDVPELKSALRGYFVRMGGTEDEVSLYRKDGTAITRIINGPDKTIAASDNKIWVRVTRTATHTWTLELDVSGTRQQYAVQGTVQDARYTTSAYTGVLFRYSQANAQRFFFDDFTVKDIGAPALVSAAATGPRTVELTFSEPIAEADAMNASTYKLNGSVTPVSVEWQASQPTLVRLQFEQDFETGTNQIQVARVADADGNTATNLSASFSYAPIAQAGDVRITEIYPDFNPRQDLPAAEYIELYNRSDKTFNLQGWQYSDATASRATFPGYLLRPGAYVIVCAAADTALYKEYGPVVGLPTFPSLNDTGDDVELFNANGQIIDFVRYTANWYRDNTKKEGGWSLELIDVNSSCKGASQWRASENPQGGTPGQTNSVQQADQAAPVLQAVAAIAPTKLLLTFNEAVDSAQAVAVSLYTVSAGLTVQQVRVLLPELNQVEITLASAMQENAQYVVMVQGLRDCAGNVAAPQQQTVLLPATPQKGDVVINEVLFNPRPSGVDFVEIVNRSAKNLNLQGWRLANRASGQIASARVITDQNLIMAPGAYLVLTADPAALQTEYPAGRADRYRSLPSMPSYPDEAGTVVLLLPNDTIMDEVSYQSSQHFRLISEAEGISLERILLTGPSVAANFHSAATTVKATPGYENSQSQQDNLQNRKLTLQPKTFTPDGDGVDDALLLQFKLAQTGFVANITIFDAQGRRVRKLAANTLLGTESVLQWDGLTDGGAKAAIGYYVVLVELFNLQGQKEILKETTVVGGRF</sequence>
<dbReference type="InterPro" id="IPR032812">
    <property type="entry name" value="SbsA_Ig"/>
</dbReference>
<organism evidence="4 5">
    <name type="scientific">Rufibacter immobilis</name>
    <dbReference type="NCBI Taxonomy" id="1348778"/>
    <lineage>
        <taxon>Bacteria</taxon>
        <taxon>Pseudomonadati</taxon>
        <taxon>Bacteroidota</taxon>
        <taxon>Cytophagia</taxon>
        <taxon>Cytophagales</taxon>
        <taxon>Hymenobacteraceae</taxon>
        <taxon>Rufibacter</taxon>
    </lineage>
</organism>
<dbReference type="EMBL" id="RJJE01000001">
    <property type="protein sequence ID" value="RNI33171.1"/>
    <property type="molecule type" value="Genomic_DNA"/>
</dbReference>
<feature type="domain" description="LTD" evidence="3">
    <location>
        <begin position="307"/>
        <end position="428"/>
    </location>
</feature>
<dbReference type="SUPFAM" id="SSF74853">
    <property type="entry name" value="Lamin A/C globular tail domain"/>
    <property type="match status" value="2"/>
</dbReference>
<feature type="domain" description="LTD" evidence="3">
    <location>
        <begin position="571"/>
        <end position="698"/>
    </location>
</feature>
<keyword evidence="1 2" id="KW-0732">Signal</keyword>
<name>A0A3M9N5T7_9BACT</name>
<dbReference type="PROSITE" id="PS51841">
    <property type="entry name" value="LTD"/>
    <property type="match status" value="2"/>
</dbReference>
<accession>A0A3M9N5T7</accession>
<feature type="signal peptide" evidence="2">
    <location>
        <begin position="1"/>
        <end position="20"/>
    </location>
</feature>
<evidence type="ECO:0000313" key="5">
    <source>
        <dbReference type="Proteomes" id="UP000271010"/>
    </source>
</evidence>
<evidence type="ECO:0000313" key="4">
    <source>
        <dbReference type="EMBL" id="RNI33171.1"/>
    </source>
</evidence>
<proteinExistence type="predicted"/>
<evidence type="ECO:0000256" key="1">
    <source>
        <dbReference type="ARBA" id="ARBA00022729"/>
    </source>
</evidence>
<dbReference type="Gene3D" id="2.60.40.1220">
    <property type="match status" value="2"/>
</dbReference>
<dbReference type="InterPro" id="IPR036415">
    <property type="entry name" value="Lamin_tail_dom_sf"/>
</dbReference>
<protein>
    <recommendedName>
        <fullName evidence="3">LTD domain-containing protein</fullName>
    </recommendedName>
</protein>
<dbReference type="AlphaFoldDB" id="A0A3M9N5T7"/>
<dbReference type="OrthoDB" id="9758406at2"/>
<dbReference type="Proteomes" id="UP000271010">
    <property type="component" value="Unassembled WGS sequence"/>
</dbReference>
<dbReference type="Pfam" id="PF00932">
    <property type="entry name" value="LTD"/>
    <property type="match status" value="2"/>
</dbReference>
<dbReference type="RefSeq" id="WP_123131360.1">
    <property type="nucleotide sequence ID" value="NZ_RJJE01000001.1"/>
</dbReference>
<keyword evidence="5" id="KW-1185">Reference proteome</keyword>
<evidence type="ECO:0000256" key="2">
    <source>
        <dbReference type="SAM" id="SignalP"/>
    </source>
</evidence>
<dbReference type="Pfam" id="PF13205">
    <property type="entry name" value="Big_5"/>
    <property type="match status" value="1"/>
</dbReference>
<dbReference type="Gene3D" id="2.60.40.4070">
    <property type="match status" value="1"/>
</dbReference>
<reference evidence="4 5" key="1">
    <citation type="submission" date="2018-11" db="EMBL/GenBank/DDBJ databases">
        <title>Rufibacter latericius sp. nov., isolated from water in Baiyang Lake.</title>
        <authorList>
            <person name="Yang Y."/>
        </authorList>
    </citation>
    <scope>NUCLEOTIDE SEQUENCE [LARGE SCALE GENOMIC DNA]</scope>
    <source>
        <strain evidence="4 5">MCC P1</strain>
    </source>
</reference>
<evidence type="ECO:0000259" key="3">
    <source>
        <dbReference type="PROSITE" id="PS51841"/>
    </source>
</evidence>
<gene>
    <name evidence="4" type="ORF">EFA69_01765</name>
</gene>
<comment type="caution">
    <text evidence="4">The sequence shown here is derived from an EMBL/GenBank/DDBJ whole genome shotgun (WGS) entry which is preliminary data.</text>
</comment>
<dbReference type="InterPro" id="IPR001322">
    <property type="entry name" value="Lamin_tail_dom"/>
</dbReference>
<dbReference type="Gene3D" id="2.60.40.1260">
    <property type="entry name" value="Lamin Tail domain"/>
    <property type="match status" value="2"/>
</dbReference>
<feature type="chain" id="PRO_5018300842" description="LTD domain-containing protein" evidence="2">
    <location>
        <begin position="21"/>
        <end position="856"/>
    </location>
</feature>